<sequence length="206" mass="22974">MTSLQDPARLERIREKLALLRRLEAERGFGVVIGEPTPLEPIPDLPGVAEVYGLFGRLAGDNFRFETPEEISSPAAWAARTVDEDDPMGSPLAVGHEVHSIPERLRGEIEAGAPIYLDPEDLDVYWMEPDDYVFQYEHPDEDVEFTVVAPDVATFFDEHVLGPAYPELVAVVLGPGVRDRRLRSGRHAGEYADNWRRLLIAADLAS</sequence>
<evidence type="ECO:0000313" key="1">
    <source>
        <dbReference type="EMBL" id="SCG14048.1"/>
    </source>
</evidence>
<accession>A0A1C5G2T4</accession>
<reference evidence="1 2" key="1">
    <citation type="submission" date="2016-06" db="EMBL/GenBank/DDBJ databases">
        <authorList>
            <person name="Kjaerup R.B."/>
            <person name="Dalgaard T.S."/>
            <person name="Juul-Madsen H.R."/>
        </authorList>
    </citation>
    <scope>NUCLEOTIDE SEQUENCE [LARGE SCALE GENOMIC DNA]</scope>
    <source>
        <strain evidence="1 2">DSM 43913</strain>
    </source>
</reference>
<name>A0A1C5G2T4_MICEH</name>
<proteinExistence type="predicted"/>
<organism evidence="1 2">
    <name type="scientific">Micromonospora echinofusca</name>
    <dbReference type="NCBI Taxonomy" id="47858"/>
    <lineage>
        <taxon>Bacteria</taxon>
        <taxon>Bacillati</taxon>
        <taxon>Actinomycetota</taxon>
        <taxon>Actinomycetes</taxon>
        <taxon>Micromonosporales</taxon>
        <taxon>Micromonosporaceae</taxon>
        <taxon>Micromonospora</taxon>
    </lineage>
</organism>
<gene>
    <name evidence="1" type="ORF">GA0070610_0241</name>
</gene>
<dbReference type="GeneID" id="95800146"/>
<dbReference type="AlphaFoldDB" id="A0A1C5G2T4"/>
<protein>
    <submittedName>
        <fullName evidence="1">Uncharacterized protein</fullName>
    </submittedName>
</protein>
<dbReference type="Proteomes" id="UP000198251">
    <property type="component" value="Chromosome I"/>
</dbReference>
<evidence type="ECO:0000313" key="2">
    <source>
        <dbReference type="Proteomes" id="UP000198251"/>
    </source>
</evidence>
<dbReference type="RefSeq" id="WP_088998304.1">
    <property type="nucleotide sequence ID" value="NZ_JBFAAC010000009.1"/>
</dbReference>
<dbReference type="EMBL" id="LT607733">
    <property type="protein sequence ID" value="SCG14048.1"/>
    <property type="molecule type" value="Genomic_DNA"/>
</dbReference>
<keyword evidence="2" id="KW-1185">Reference proteome</keyword>